<dbReference type="InterPro" id="IPR015797">
    <property type="entry name" value="NUDIX_hydrolase-like_dom_sf"/>
</dbReference>
<dbReference type="PANTHER" id="PTHR43736">
    <property type="entry name" value="ADP-RIBOSE PYROPHOSPHATASE"/>
    <property type="match status" value="1"/>
</dbReference>
<keyword evidence="3" id="KW-1185">Reference proteome</keyword>
<dbReference type="PROSITE" id="PS51462">
    <property type="entry name" value="NUDIX"/>
    <property type="match status" value="1"/>
</dbReference>
<dbReference type="InterPro" id="IPR054105">
    <property type="entry name" value="WHD_NrtR"/>
</dbReference>
<gene>
    <name evidence="2" type="ORF">AAK873_07230</name>
</gene>
<dbReference type="Pfam" id="PF21906">
    <property type="entry name" value="WHD_NrtR"/>
    <property type="match status" value="1"/>
</dbReference>
<dbReference type="SUPFAM" id="SSF46785">
    <property type="entry name" value="Winged helix' DNA-binding domain"/>
    <property type="match status" value="1"/>
</dbReference>
<comment type="caution">
    <text evidence="2">The sequence shown here is derived from an EMBL/GenBank/DDBJ whole genome shotgun (WGS) entry which is preliminary data.</text>
</comment>
<reference evidence="2 3" key="1">
    <citation type="submission" date="2024-03" db="EMBL/GenBank/DDBJ databases">
        <title>Mouse gut bacterial collection (mGBC) of GemPharmatech.</title>
        <authorList>
            <person name="He Y."/>
            <person name="Dong L."/>
            <person name="Wu D."/>
            <person name="Gao X."/>
            <person name="Lin Z."/>
        </authorList>
    </citation>
    <scope>NUCLEOTIDE SEQUENCE [LARGE SCALE GENOMIC DNA]</scope>
    <source>
        <strain evidence="2 3">54-13</strain>
    </source>
</reference>
<dbReference type="Proteomes" id="UP001565200">
    <property type="component" value="Unassembled WGS sequence"/>
</dbReference>
<dbReference type="EMBL" id="JBCLPP010000016">
    <property type="protein sequence ID" value="MEY8245406.1"/>
    <property type="molecule type" value="Genomic_DNA"/>
</dbReference>
<evidence type="ECO:0000259" key="1">
    <source>
        <dbReference type="PROSITE" id="PS51462"/>
    </source>
</evidence>
<dbReference type="InterPro" id="IPR036388">
    <property type="entry name" value="WH-like_DNA-bd_sf"/>
</dbReference>
<evidence type="ECO:0000313" key="2">
    <source>
        <dbReference type="EMBL" id="MEY8245406.1"/>
    </source>
</evidence>
<proteinExistence type="predicted"/>
<dbReference type="PANTHER" id="PTHR43736:SF4">
    <property type="entry name" value="SLR1690 PROTEIN"/>
    <property type="match status" value="1"/>
</dbReference>
<name>A0ABV4CXP2_9BACT</name>
<evidence type="ECO:0000313" key="3">
    <source>
        <dbReference type="Proteomes" id="UP001565200"/>
    </source>
</evidence>
<sequence length="228" mass="26534">MFRDQGFYTAHEKMLVGVDCMVFTLREGRLCLLLTRRKFEPALGSWSLMGGFVKSDESVDNAAYRVLHQLTGLDNVYMEQVGAFGDLDRDPGERVVSVAYYALIKWDDVYIDRVKAYNAQWVDVDNLPELCFDHPLMIRRAIKAMRRKATCEPIAFELLPEYFTLTQLQNLYETILGEPADKRNFRRRILENPCIKRTDLIDKVTSRRGASLYTFDEELYAQSVKFKM</sequence>
<dbReference type="Gene3D" id="3.90.79.10">
    <property type="entry name" value="Nucleoside Triphosphate Pyrophosphohydrolase"/>
    <property type="match status" value="1"/>
</dbReference>
<organism evidence="2 3">
    <name type="scientific">Heminiphilus faecis</name>
    <dbReference type="NCBI Taxonomy" id="2601703"/>
    <lineage>
        <taxon>Bacteria</taxon>
        <taxon>Pseudomonadati</taxon>
        <taxon>Bacteroidota</taxon>
        <taxon>Bacteroidia</taxon>
        <taxon>Bacteroidales</taxon>
        <taxon>Muribaculaceae</taxon>
        <taxon>Heminiphilus</taxon>
    </lineage>
</organism>
<feature type="domain" description="Nudix hydrolase" evidence="1">
    <location>
        <begin position="13"/>
        <end position="144"/>
    </location>
</feature>
<dbReference type="RefSeq" id="WP_121699752.1">
    <property type="nucleotide sequence ID" value="NZ_JBCLPP010000016.1"/>
</dbReference>
<protein>
    <submittedName>
        <fullName evidence="2">NUDIX domain-containing protein</fullName>
    </submittedName>
</protein>
<dbReference type="CDD" id="cd18873">
    <property type="entry name" value="NUDIX_NadM_like"/>
    <property type="match status" value="1"/>
</dbReference>
<dbReference type="Pfam" id="PF00293">
    <property type="entry name" value="NUDIX"/>
    <property type="match status" value="1"/>
</dbReference>
<dbReference type="SUPFAM" id="SSF55811">
    <property type="entry name" value="Nudix"/>
    <property type="match status" value="1"/>
</dbReference>
<accession>A0ABV4CXP2</accession>
<dbReference type="InterPro" id="IPR036390">
    <property type="entry name" value="WH_DNA-bd_sf"/>
</dbReference>
<dbReference type="Gene3D" id="1.10.10.10">
    <property type="entry name" value="Winged helix-like DNA-binding domain superfamily/Winged helix DNA-binding domain"/>
    <property type="match status" value="1"/>
</dbReference>
<dbReference type="InterPro" id="IPR000086">
    <property type="entry name" value="NUDIX_hydrolase_dom"/>
</dbReference>